<evidence type="ECO:0000256" key="8">
    <source>
        <dbReference type="ARBA" id="ARBA00023284"/>
    </source>
</evidence>
<evidence type="ECO:0000256" key="7">
    <source>
        <dbReference type="ARBA" id="ARBA00023157"/>
    </source>
</evidence>
<dbReference type="Gene3D" id="3.50.50.60">
    <property type="entry name" value="FAD/NAD(P)-binding domain"/>
    <property type="match status" value="2"/>
</dbReference>
<evidence type="ECO:0000259" key="10">
    <source>
        <dbReference type="Pfam" id="PF02852"/>
    </source>
</evidence>
<keyword evidence="8 9" id="KW-0676">Redox-active center</keyword>
<feature type="domain" description="FAD/NAD(P)-binding" evidence="11">
    <location>
        <begin position="6"/>
        <end position="323"/>
    </location>
</feature>
<evidence type="ECO:0000313" key="13">
    <source>
        <dbReference type="Proteomes" id="UP001620461"/>
    </source>
</evidence>
<evidence type="ECO:0000259" key="11">
    <source>
        <dbReference type="Pfam" id="PF07992"/>
    </source>
</evidence>
<evidence type="ECO:0000313" key="12">
    <source>
        <dbReference type="EMBL" id="MFK2898950.1"/>
    </source>
</evidence>
<keyword evidence="4 9" id="KW-0274">FAD</keyword>
<accession>A0ABW8JD24</accession>
<evidence type="ECO:0000256" key="2">
    <source>
        <dbReference type="ARBA" id="ARBA00007532"/>
    </source>
</evidence>
<reference evidence="12 13" key="1">
    <citation type="submission" date="2020-10" db="EMBL/GenBank/DDBJ databases">
        <title>Phylogeny of dyella-like bacteria.</title>
        <authorList>
            <person name="Fu J."/>
        </authorList>
    </citation>
    <scope>NUCLEOTIDE SEQUENCE [LARGE SCALE GENOMIC DNA]</scope>
    <source>
        <strain evidence="12 13">JP1</strain>
    </source>
</reference>
<dbReference type="PRINTS" id="PR00411">
    <property type="entry name" value="PNDRDTASEI"/>
</dbReference>
<feature type="domain" description="Pyridine nucleotide-disulphide oxidoreductase dimerisation" evidence="10">
    <location>
        <begin position="348"/>
        <end position="452"/>
    </location>
</feature>
<name>A0ABW8JD24_9GAMM</name>
<proteinExistence type="inferred from homology"/>
<dbReference type="InterPro" id="IPR016156">
    <property type="entry name" value="FAD/NAD-linked_Rdtase_dimer_sf"/>
</dbReference>
<evidence type="ECO:0000256" key="6">
    <source>
        <dbReference type="ARBA" id="ARBA00023002"/>
    </source>
</evidence>
<dbReference type="InterPro" id="IPR023753">
    <property type="entry name" value="FAD/NAD-binding_dom"/>
</dbReference>
<dbReference type="Pfam" id="PF02852">
    <property type="entry name" value="Pyr_redox_dim"/>
    <property type="match status" value="1"/>
</dbReference>
<protein>
    <submittedName>
        <fullName evidence="12">FAD-containing oxidoreductase</fullName>
    </submittedName>
</protein>
<keyword evidence="6 9" id="KW-0560">Oxidoreductase</keyword>
<evidence type="ECO:0000256" key="9">
    <source>
        <dbReference type="RuleBase" id="RU003691"/>
    </source>
</evidence>
<keyword evidence="13" id="KW-1185">Reference proteome</keyword>
<dbReference type="Gene3D" id="3.30.390.30">
    <property type="match status" value="1"/>
</dbReference>
<gene>
    <name evidence="12" type="ORF">ISP15_01190</name>
</gene>
<evidence type="ECO:0000256" key="4">
    <source>
        <dbReference type="ARBA" id="ARBA00022827"/>
    </source>
</evidence>
<comment type="similarity">
    <text evidence="2 9">Belongs to the class-I pyridine nucleotide-disulfide oxidoreductase family.</text>
</comment>
<dbReference type="NCBIfam" id="NF004992">
    <property type="entry name" value="PRK06370.1-4"/>
    <property type="match status" value="1"/>
</dbReference>
<evidence type="ECO:0000256" key="3">
    <source>
        <dbReference type="ARBA" id="ARBA00022630"/>
    </source>
</evidence>
<sequence>MSRRFDAIIVGAGQAGPPLAGRLTAAGMQVALVERQFFGGTCVNTGCMPTKTLVASARVAHQVRRAADYGVVLGGEVGIDFQRVMARAHTVTDNARGNVERWLDGMHGLTVLRGHARFESHDSLRIGGEAISAPRIFLNVGGRALVPDMPGVHAIPYLTNTSILQLDILPEHLAIVGGSYIGLEFAQMFRRFGAKVTIIEQQPTLIGREDDDVSSTIAEILQGEGIAVRTHAECVAFAKHASGIAVKVDCACASGDPGLIVSHVLLAVGRRPNTDDLGLEHAGVSTDKHGYITVDDTLATSVPGIWAMGDCNGRGAFTHTAYNDFEIIAANLLDGGQRRVSSRIAGYALYIDPPLGRVGMTEAQARASGKRVLVSKRPMSRVGRAVERDETQGFMKIVADADTHRILGAAILGISGDEAIHGVIDLMNADQPYDTLQWAVPIHPTVSELLPTLVGELKPVCRPASS</sequence>
<comment type="caution">
    <text evidence="12">The sequence shown here is derived from an EMBL/GenBank/DDBJ whole genome shotgun (WGS) entry which is preliminary data.</text>
</comment>
<organism evidence="12 13">
    <name type="scientific">Dyella jejuensis</name>
    <dbReference type="NCBI Taxonomy" id="1432009"/>
    <lineage>
        <taxon>Bacteria</taxon>
        <taxon>Pseudomonadati</taxon>
        <taxon>Pseudomonadota</taxon>
        <taxon>Gammaproteobacteria</taxon>
        <taxon>Lysobacterales</taxon>
        <taxon>Rhodanobacteraceae</taxon>
        <taxon>Dyella</taxon>
    </lineage>
</organism>
<dbReference type="InterPro" id="IPR004099">
    <property type="entry name" value="Pyr_nucl-diS_OxRdtase_dimer"/>
</dbReference>
<dbReference type="Pfam" id="PF07992">
    <property type="entry name" value="Pyr_redox_2"/>
    <property type="match status" value="1"/>
</dbReference>
<dbReference type="PIRSF" id="PIRSF000350">
    <property type="entry name" value="Mercury_reductase_MerA"/>
    <property type="match status" value="1"/>
</dbReference>
<keyword evidence="5" id="KW-0521">NADP</keyword>
<dbReference type="Proteomes" id="UP001620461">
    <property type="component" value="Unassembled WGS sequence"/>
</dbReference>
<evidence type="ECO:0000256" key="5">
    <source>
        <dbReference type="ARBA" id="ARBA00022857"/>
    </source>
</evidence>
<keyword evidence="7" id="KW-1015">Disulfide bond</keyword>
<dbReference type="RefSeq" id="WP_404544157.1">
    <property type="nucleotide sequence ID" value="NZ_JADIKJ010000001.1"/>
</dbReference>
<dbReference type="PANTHER" id="PTHR43014:SF2">
    <property type="entry name" value="MERCURIC REDUCTASE"/>
    <property type="match status" value="1"/>
</dbReference>
<keyword evidence="3 9" id="KW-0285">Flavoprotein</keyword>
<dbReference type="PROSITE" id="PS00076">
    <property type="entry name" value="PYRIDINE_REDOX_1"/>
    <property type="match status" value="1"/>
</dbReference>
<dbReference type="InterPro" id="IPR012999">
    <property type="entry name" value="Pyr_OxRdtase_I_AS"/>
</dbReference>
<dbReference type="PANTHER" id="PTHR43014">
    <property type="entry name" value="MERCURIC REDUCTASE"/>
    <property type="match status" value="1"/>
</dbReference>
<evidence type="ECO:0000256" key="1">
    <source>
        <dbReference type="ARBA" id="ARBA00001974"/>
    </source>
</evidence>
<dbReference type="EMBL" id="JADIKJ010000001">
    <property type="protein sequence ID" value="MFK2898950.1"/>
    <property type="molecule type" value="Genomic_DNA"/>
</dbReference>
<dbReference type="InterPro" id="IPR036188">
    <property type="entry name" value="FAD/NAD-bd_sf"/>
</dbReference>
<dbReference type="PRINTS" id="PR00368">
    <property type="entry name" value="FADPNR"/>
</dbReference>
<dbReference type="SUPFAM" id="SSF55424">
    <property type="entry name" value="FAD/NAD-linked reductases, dimerisation (C-terminal) domain"/>
    <property type="match status" value="1"/>
</dbReference>
<comment type="cofactor">
    <cofactor evidence="1">
        <name>FAD</name>
        <dbReference type="ChEBI" id="CHEBI:57692"/>
    </cofactor>
</comment>
<dbReference type="InterPro" id="IPR001100">
    <property type="entry name" value="Pyr_nuc-diS_OxRdtase"/>
</dbReference>
<dbReference type="SUPFAM" id="SSF51905">
    <property type="entry name" value="FAD/NAD(P)-binding domain"/>
    <property type="match status" value="1"/>
</dbReference>